<proteinExistence type="predicted"/>
<sequence>NYLSKICYLLL</sequence>
<evidence type="ECO:0000313" key="1">
    <source>
        <dbReference type="EMBL" id="GBN76288.1"/>
    </source>
</evidence>
<dbReference type="Proteomes" id="UP000499080">
    <property type="component" value="Unassembled WGS sequence"/>
</dbReference>
<gene>
    <name evidence="1" type="primary">TCB2_407</name>
    <name evidence="1" type="ORF">AVEN_254926_1</name>
</gene>
<organism evidence="1 2">
    <name type="scientific">Araneus ventricosus</name>
    <name type="common">Orbweaver spider</name>
    <name type="synonym">Epeira ventricosa</name>
    <dbReference type="NCBI Taxonomy" id="182803"/>
    <lineage>
        <taxon>Eukaryota</taxon>
        <taxon>Metazoa</taxon>
        <taxon>Ecdysozoa</taxon>
        <taxon>Arthropoda</taxon>
        <taxon>Chelicerata</taxon>
        <taxon>Arachnida</taxon>
        <taxon>Araneae</taxon>
        <taxon>Araneomorphae</taxon>
        <taxon>Entelegynae</taxon>
        <taxon>Araneoidea</taxon>
        <taxon>Araneidae</taxon>
        <taxon>Araneus</taxon>
    </lineage>
</organism>
<keyword evidence="2" id="KW-1185">Reference proteome</keyword>
<feature type="non-terminal residue" evidence="1">
    <location>
        <position position="1"/>
    </location>
</feature>
<evidence type="ECO:0000313" key="2">
    <source>
        <dbReference type="Proteomes" id="UP000499080"/>
    </source>
</evidence>
<accession>A0A4Y2RKV2</accession>
<dbReference type="EMBL" id="BGPR01017483">
    <property type="protein sequence ID" value="GBN76288.1"/>
    <property type="molecule type" value="Genomic_DNA"/>
</dbReference>
<reference evidence="1 2" key="1">
    <citation type="journal article" date="2019" name="Sci. Rep.">
        <title>Orb-weaving spider Araneus ventricosus genome elucidates the spidroin gene catalogue.</title>
        <authorList>
            <person name="Kono N."/>
            <person name="Nakamura H."/>
            <person name="Ohtoshi R."/>
            <person name="Moran D.A.P."/>
            <person name="Shinohara A."/>
            <person name="Yoshida Y."/>
            <person name="Fujiwara M."/>
            <person name="Mori M."/>
            <person name="Tomita M."/>
            <person name="Arakawa K."/>
        </authorList>
    </citation>
    <scope>NUCLEOTIDE SEQUENCE [LARGE SCALE GENOMIC DNA]</scope>
</reference>
<comment type="caution">
    <text evidence="1">The sequence shown here is derived from an EMBL/GenBank/DDBJ whole genome shotgun (WGS) entry which is preliminary data.</text>
</comment>
<protein>
    <submittedName>
        <fullName evidence="1">Transposable element Tcb2 transposase</fullName>
    </submittedName>
</protein>
<name>A0A4Y2RKV2_ARAVE</name>